<dbReference type="GO" id="GO:0003677">
    <property type="term" value="F:DNA binding"/>
    <property type="evidence" value="ECO:0007669"/>
    <property type="project" value="UniProtKB-KW"/>
</dbReference>
<gene>
    <name evidence="2" type="ORF">E1292_08555</name>
</gene>
<organism evidence="2 3">
    <name type="scientific">Nonomuraea deserti</name>
    <dbReference type="NCBI Taxonomy" id="1848322"/>
    <lineage>
        <taxon>Bacteria</taxon>
        <taxon>Bacillati</taxon>
        <taxon>Actinomycetota</taxon>
        <taxon>Actinomycetes</taxon>
        <taxon>Streptosporangiales</taxon>
        <taxon>Streptosporangiaceae</taxon>
        <taxon>Nonomuraea</taxon>
    </lineage>
</organism>
<name>A0A4R4W4J9_9ACTN</name>
<sequence length="254" mass="26867">MATLSGQDDDREIMAAINGKVEQMVRESLAARDRDRDIVGVGESADRMVRARADAEGAIVSLALDPRVMRRDAGRLAEDVAAVLSAAQRDAQRQAQEILDGARLSSITSDPLGESLATDRDGRAVGAVLRRLLEMSGSGSVADEVADEDESRVPDFLEKQYGELESVTGTGANASGHVTATADARGRVREIGIGGRAMRLDSHVLAEDILAAVREARRAVVAKAEEKVFDAFPDLDAGTGAGAASADGSRDRRR</sequence>
<evidence type="ECO:0000256" key="1">
    <source>
        <dbReference type="SAM" id="MobiDB-lite"/>
    </source>
</evidence>
<evidence type="ECO:0000313" key="3">
    <source>
        <dbReference type="Proteomes" id="UP000295258"/>
    </source>
</evidence>
<dbReference type="AlphaFoldDB" id="A0A4R4W4J9"/>
<dbReference type="SUPFAM" id="SSF82607">
    <property type="entry name" value="YbaB-like"/>
    <property type="match status" value="2"/>
</dbReference>
<feature type="region of interest" description="Disordered" evidence="1">
    <location>
        <begin position="233"/>
        <end position="254"/>
    </location>
</feature>
<keyword evidence="3" id="KW-1185">Reference proteome</keyword>
<feature type="compositionally biased region" description="Low complexity" evidence="1">
    <location>
        <begin position="234"/>
        <end position="247"/>
    </location>
</feature>
<dbReference type="InterPro" id="IPR004401">
    <property type="entry name" value="YbaB/EbfC"/>
</dbReference>
<protein>
    <submittedName>
        <fullName evidence="2">YbaB/EbfC family DNA-binding protein</fullName>
    </submittedName>
</protein>
<dbReference type="Proteomes" id="UP000295258">
    <property type="component" value="Unassembled WGS sequence"/>
</dbReference>
<dbReference type="EMBL" id="SMKO01000014">
    <property type="protein sequence ID" value="TDD09945.1"/>
    <property type="molecule type" value="Genomic_DNA"/>
</dbReference>
<dbReference type="InterPro" id="IPR036894">
    <property type="entry name" value="YbaB-like_sf"/>
</dbReference>
<evidence type="ECO:0000313" key="2">
    <source>
        <dbReference type="EMBL" id="TDD09945.1"/>
    </source>
</evidence>
<dbReference type="RefSeq" id="WP_132593791.1">
    <property type="nucleotide sequence ID" value="NZ_SMKO01000014.1"/>
</dbReference>
<dbReference type="Gene3D" id="3.30.1310.10">
    <property type="entry name" value="Nucleoid-associated protein YbaB-like domain"/>
    <property type="match status" value="2"/>
</dbReference>
<proteinExistence type="predicted"/>
<reference evidence="2 3" key="1">
    <citation type="submission" date="2019-03" db="EMBL/GenBank/DDBJ databases">
        <title>Draft genome sequences of novel Actinobacteria.</title>
        <authorList>
            <person name="Sahin N."/>
            <person name="Ay H."/>
            <person name="Saygin H."/>
        </authorList>
    </citation>
    <scope>NUCLEOTIDE SEQUENCE [LARGE SCALE GENOMIC DNA]</scope>
    <source>
        <strain evidence="2 3">KC310</strain>
    </source>
</reference>
<accession>A0A4R4W4J9</accession>
<keyword evidence="2" id="KW-0238">DNA-binding</keyword>
<dbReference type="Pfam" id="PF02575">
    <property type="entry name" value="YbaB_DNA_bd"/>
    <property type="match status" value="2"/>
</dbReference>
<comment type="caution">
    <text evidence="2">The sequence shown here is derived from an EMBL/GenBank/DDBJ whole genome shotgun (WGS) entry which is preliminary data.</text>
</comment>